<organism evidence="1 2">
    <name type="scientific">Parabacteroides absconsus</name>
    <dbReference type="NCBI Taxonomy" id="2951805"/>
    <lineage>
        <taxon>Bacteria</taxon>
        <taxon>Pseudomonadati</taxon>
        <taxon>Bacteroidota</taxon>
        <taxon>Bacteroidia</taxon>
        <taxon>Bacteroidales</taxon>
        <taxon>Tannerellaceae</taxon>
        <taxon>Parabacteroides</taxon>
    </lineage>
</organism>
<dbReference type="Proteomes" id="UP001320603">
    <property type="component" value="Chromosome"/>
</dbReference>
<keyword evidence="2" id="KW-1185">Reference proteome</keyword>
<gene>
    <name evidence="1" type="ORF">NEE14_006230</name>
</gene>
<sequence length="168" mass="19937">MKRMTLSEYLAVPEDYRGVWTTERWDIPDWETKRKSHMGKRTLMVYDRGTCLLVEGLSLEIVDDSAWKKPEEIKKEIREKYQEHLTEKGHEPYFLECVIRWNDTMETLEARIVLNMDSDTEMDDEVFFHCDTLDSLLSLADKSGEDFVIAGCFGFGEYEELYRQNKKK</sequence>
<dbReference type="RefSeq" id="WP_251967092.1">
    <property type="nucleotide sequence ID" value="NZ_CP146284.1"/>
</dbReference>
<protein>
    <submittedName>
        <fullName evidence="1">Uncharacterized protein</fullName>
    </submittedName>
</protein>
<name>A0ABZ2IUQ2_9BACT</name>
<dbReference type="EMBL" id="CP146284">
    <property type="protein sequence ID" value="WWV67558.1"/>
    <property type="molecule type" value="Genomic_DNA"/>
</dbReference>
<evidence type="ECO:0000313" key="1">
    <source>
        <dbReference type="EMBL" id="WWV67558.1"/>
    </source>
</evidence>
<proteinExistence type="predicted"/>
<evidence type="ECO:0000313" key="2">
    <source>
        <dbReference type="Proteomes" id="UP001320603"/>
    </source>
</evidence>
<accession>A0ABZ2IUQ2</accession>
<reference evidence="1 2" key="1">
    <citation type="submission" date="2024-02" db="EMBL/GenBank/DDBJ databases">
        <title>Whole genome sequencing of Parabacteroides sp. AD58.</title>
        <authorList>
            <person name="Chaplin A.V."/>
            <person name="Pikina A.P."/>
            <person name="Sokolova S.R."/>
            <person name="Korostin D.O."/>
            <person name="Efimov B.A."/>
        </authorList>
    </citation>
    <scope>NUCLEOTIDE SEQUENCE [LARGE SCALE GENOMIC DNA]</scope>
    <source>
        <strain evidence="1 2">AD58</strain>
    </source>
</reference>